<keyword evidence="6" id="KW-1185">Reference proteome</keyword>
<accession>A0A8J5J0B6</accession>
<dbReference type="GO" id="GO:0003677">
    <property type="term" value="F:DNA binding"/>
    <property type="evidence" value="ECO:0007669"/>
    <property type="project" value="InterPro"/>
</dbReference>
<dbReference type="PANTHER" id="PTHR40866:SF1">
    <property type="entry name" value="BED-TYPE DOMAIN-CONTAINING PROTEIN"/>
    <property type="match status" value="1"/>
</dbReference>
<evidence type="ECO:0000256" key="2">
    <source>
        <dbReference type="ARBA" id="ARBA00022771"/>
    </source>
</evidence>
<evidence type="ECO:0000256" key="1">
    <source>
        <dbReference type="ARBA" id="ARBA00022723"/>
    </source>
</evidence>
<keyword evidence="1" id="KW-0479">Metal-binding</keyword>
<keyword evidence="3" id="KW-0862">Zinc</keyword>
<gene>
    <name evidence="5" type="ORF">JG688_00014662</name>
</gene>
<dbReference type="EMBL" id="JAENGY010001437">
    <property type="protein sequence ID" value="KAG6949354.1"/>
    <property type="molecule type" value="Genomic_DNA"/>
</dbReference>
<name>A0A8J5J0B6_9STRA</name>
<proteinExistence type="predicted"/>
<dbReference type="Pfam" id="PF02892">
    <property type="entry name" value="zf-BED"/>
    <property type="match status" value="1"/>
</dbReference>
<dbReference type="GO" id="GO:0008270">
    <property type="term" value="F:zinc ion binding"/>
    <property type="evidence" value="ECO:0007669"/>
    <property type="project" value="UniProtKB-KW"/>
</dbReference>
<evidence type="ECO:0000256" key="3">
    <source>
        <dbReference type="ARBA" id="ARBA00022833"/>
    </source>
</evidence>
<evidence type="ECO:0000313" key="5">
    <source>
        <dbReference type="EMBL" id="KAG6949354.1"/>
    </source>
</evidence>
<dbReference type="PANTHER" id="PTHR40866">
    <property type="entry name" value="BED-TYPE DOMAIN-CONTAINING PROTEIN"/>
    <property type="match status" value="1"/>
</dbReference>
<feature type="non-terminal residue" evidence="5">
    <location>
        <position position="1"/>
    </location>
</feature>
<evidence type="ECO:0000259" key="4">
    <source>
        <dbReference type="Pfam" id="PF02892"/>
    </source>
</evidence>
<sequence length="303" mass="34788">MPLSNRAICAILFQEETPGKFVCNSCSRTYRSAQGFTNLINHLCRFHPSNEAEAETALRETNALRLHIVDARTNDIFRWVLLVVKERLPFSFCERQLVRQSTKMTDISEKTLTRYIMLLHQHVHGRIVGVLPLNSSHPPCARKDDDYFDDLDCPSHRFLLLAFSPVDDEEDLGAQSLFDLIADTLSRFQRPWESVLFMVGDNCSVNQYIGRRIGAIPLIGCARHRFNLAMNDFLAPDKPLLTRVHAVMKRLTTIKCRAMLRKLTHLAPVMRNATRWSSVYAMVKRYTELMPFLLKIDHGSVAD</sequence>
<protein>
    <recommendedName>
        <fullName evidence="4">BED-type domain-containing protein</fullName>
    </recommendedName>
</protein>
<organism evidence="5 6">
    <name type="scientific">Phytophthora aleatoria</name>
    <dbReference type="NCBI Taxonomy" id="2496075"/>
    <lineage>
        <taxon>Eukaryota</taxon>
        <taxon>Sar</taxon>
        <taxon>Stramenopiles</taxon>
        <taxon>Oomycota</taxon>
        <taxon>Peronosporomycetes</taxon>
        <taxon>Peronosporales</taxon>
        <taxon>Peronosporaceae</taxon>
        <taxon>Phytophthora</taxon>
    </lineage>
</organism>
<comment type="caution">
    <text evidence="5">The sequence shown here is derived from an EMBL/GenBank/DDBJ whole genome shotgun (WGS) entry which is preliminary data.</text>
</comment>
<dbReference type="Proteomes" id="UP000709295">
    <property type="component" value="Unassembled WGS sequence"/>
</dbReference>
<evidence type="ECO:0000313" key="6">
    <source>
        <dbReference type="Proteomes" id="UP000709295"/>
    </source>
</evidence>
<dbReference type="InterPro" id="IPR003656">
    <property type="entry name" value="Znf_BED"/>
</dbReference>
<feature type="domain" description="BED-type" evidence="4">
    <location>
        <begin position="18"/>
        <end position="48"/>
    </location>
</feature>
<reference evidence="5" key="1">
    <citation type="submission" date="2021-01" db="EMBL/GenBank/DDBJ databases">
        <title>Phytophthora aleatoria, a newly-described species from Pinus radiata is distinct from Phytophthora cactorum isolates based on comparative genomics.</title>
        <authorList>
            <person name="Mcdougal R."/>
            <person name="Panda P."/>
            <person name="Williams N."/>
            <person name="Studholme D.J."/>
        </authorList>
    </citation>
    <scope>NUCLEOTIDE SEQUENCE</scope>
    <source>
        <strain evidence="5">NZFS 4037</strain>
    </source>
</reference>
<keyword evidence="2" id="KW-0863">Zinc-finger</keyword>
<dbReference type="AlphaFoldDB" id="A0A8J5J0B6"/>